<dbReference type="PANTHER" id="PTHR42659">
    <property type="entry name" value="XANTHINE DEHYDROGENASE SUBUNIT C-RELATED"/>
    <property type="match status" value="1"/>
</dbReference>
<dbReference type="SMART" id="SM01092">
    <property type="entry name" value="CO_deh_flav_C"/>
    <property type="match status" value="1"/>
</dbReference>
<gene>
    <name evidence="5" type="ORF">Afil01_23600</name>
</gene>
<dbReference type="RefSeq" id="WP_285662653.1">
    <property type="nucleotide sequence ID" value="NZ_BSTX01000001.1"/>
</dbReference>
<organism evidence="5 6">
    <name type="scientific">Actinorhabdospora filicis</name>
    <dbReference type="NCBI Taxonomy" id="1785913"/>
    <lineage>
        <taxon>Bacteria</taxon>
        <taxon>Bacillati</taxon>
        <taxon>Actinomycetota</taxon>
        <taxon>Actinomycetes</taxon>
        <taxon>Micromonosporales</taxon>
        <taxon>Micromonosporaceae</taxon>
        <taxon>Actinorhabdospora</taxon>
    </lineage>
</organism>
<dbReference type="Gene3D" id="3.30.465.10">
    <property type="match status" value="1"/>
</dbReference>
<dbReference type="Gene3D" id="3.30.390.50">
    <property type="entry name" value="CO dehydrogenase flavoprotein, C-terminal domain"/>
    <property type="match status" value="1"/>
</dbReference>
<evidence type="ECO:0000256" key="2">
    <source>
        <dbReference type="ARBA" id="ARBA00022827"/>
    </source>
</evidence>
<dbReference type="InterPro" id="IPR036683">
    <property type="entry name" value="CO_DH_flav_C_dom_sf"/>
</dbReference>
<dbReference type="Gene3D" id="3.30.43.10">
    <property type="entry name" value="Uridine Diphospho-n-acetylenolpyruvylglucosamine Reductase, domain 2"/>
    <property type="match status" value="1"/>
</dbReference>
<dbReference type="InterPro" id="IPR016166">
    <property type="entry name" value="FAD-bd_PCMH"/>
</dbReference>
<dbReference type="InterPro" id="IPR016167">
    <property type="entry name" value="FAD-bd_PCMH_sub1"/>
</dbReference>
<sequence length="290" mass="31236">MAHLRPRSWGEALALRAAHPEAVPVSGGTDLMVRMNLAGHRPAALLDLSAVPGLAEWSDRSAWIRVGPAMTYTAMVRDLAEHAPALARASRGVGSPQIRNRGTIGGNLGTASPAGDCHPALLATRATIEVESVRGERLLPAREFYLGPRRSMLAPDELIKGVLIPKATAPQEFAKVGARNAMVIAVGSFALALHADEQRVGTGIGSAAPTPVIAGAAERYLDAELADGDYWEKRRPLPDVVHRRFAELVVTAADPIDDIRSTAAYRRHALGVLAYRALRWCWTDFLKGWR</sequence>
<comment type="caution">
    <text evidence="5">The sequence shown here is derived from an EMBL/GenBank/DDBJ whole genome shotgun (WGS) entry which is preliminary data.</text>
</comment>
<dbReference type="Pfam" id="PF00941">
    <property type="entry name" value="FAD_binding_5"/>
    <property type="match status" value="1"/>
</dbReference>
<evidence type="ECO:0000259" key="4">
    <source>
        <dbReference type="PROSITE" id="PS51387"/>
    </source>
</evidence>
<keyword evidence="6" id="KW-1185">Reference proteome</keyword>
<dbReference type="SUPFAM" id="SSF56176">
    <property type="entry name" value="FAD-binding/transporter-associated domain-like"/>
    <property type="match status" value="1"/>
</dbReference>
<dbReference type="EMBL" id="BSTX01000001">
    <property type="protein sequence ID" value="GLZ77553.1"/>
    <property type="molecule type" value="Genomic_DNA"/>
</dbReference>
<feature type="domain" description="FAD-binding PCMH-type" evidence="4">
    <location>
        <begin position="1"/>
        <end position="169"/>
    </location>
</feature>
<evidence type="ECO:0000313" key="6">
    <source>
        <dbReference type="Proteomes" id="UP001165079"/>
    </source>
</evidence>
<name>A0A9W6SJT6_9ACTN</name>
<dbReference type="InterPro" id="IPR002346">
    <property type="entry name" value="Mopterin_DH_FAD-bd"/>
</dbReference>
<dbReference type="PROSITE" id="PS51387">
    <property type="entry name" value="FAD_PCMH"/>
    <property type="match status" value="1"/>
</dbReference>
<evidence type="ECO:0000256" key="1">
    <source>
        <dbReference type="ARBA" id="ARBA00022630"/>
    </source>
</evidence>
<dbReference type="AlphaFoldDB" id="A0A9W6SJT6"/>
<protein>
    <submittedName>
        <fullName evidence="5">Carbon-monoxide dehydrogenase medium subunit</fullName>
    </submittedName>
</protein>
<reference evidence="5" key="1">
    <citation type="submission" date="2023-03" db="EMBL/GenBank/DDBJ databases">
        <title>Actinorhabdospora filicis NBRC 111898.</title>
        <authorList>
            <person name="Ichikawa N."/>
            <person name="Sato H."/>
            <person name="Tonouchi N."/>
        </authorList>
    </citation>
    <scope>NUCLEOTIDE SEQUENCE</scope>
    <source>
        <strain evidence="5">NBRC 111898</strain>
    </source>
</reference>
<dbReference type="GO" id="GO:0071949">
    <property type="term" value="F:FAD binding"/>
    <property type="evidence" value="ECO:0007669"/>
    <property type="project" value="InterPro"/>
</dbReference>
<dbReference type="InterPro" id="IPR036318">
    <property type="entry name" value="FAD-bd_PCMH-like_sf"/>
</dbReference>
<dbReference type="PANTHER" id="PTHR42659:SF2">
    <property type="entry name" value="XANTHINE DEHYDROGENASE SUBUNIT C-RELATED"/>
    <property type="match status" value="1"/>
</dbReference>
<dbReference type="InterPro" id="IPR005107">
    <property type="entry name" value="CO_DH_flav_C"/>
</dbReference>
<evidence type="ECO:0000313" key="5">
    <source>
        <dbReference type="EMBL" id="GLZ77553.1"/>
    </source>
</evidence>
<proteinExistence type="predicted"/>
<dbReference type="SUPFAM" id="SSF55447">
    <property type="entry name" value="CO dehydrogenase flavoprotein C-terminal domain-like"/>
    <property type="match status" value="1"/>
</dbReference>
<dbReference type="InterPro" id="IPR016169">
    <property type="entry name" value="FAD-bd_PCMH_sub2"/>
</dbReference>
<evidence type="ECO:0000256" key="3">
    <source>
        <dbReference type="ARBA" id="ARBA00023002"/>
    </source>
</evidence>
<dbReference type="Pfam" id="PF03450">
    <property type="entry name" value="CO_deh_flav_C"/>
    <property type="match status" value="1"/>
</dbReference>
<keyword evidence="3" id="KW-0560">Oxidoreductase</keyword>
<dbReference type="InterPro" id="IPR051312">
    <property type="entry name" value="Diverse_Substr_Oxidored"/>
</dbReference>
<accession>A0A9W6SJT6</accession>
<dbReference type="GO" id="GO:0016491">
    <property type="term" value="F:oxidoreductase activity"/>
    <property type="evidence" value="ECO:0007669"/>
    <property type="project" value="UniProtKB-KW"/>
</dbReference>
<keyword evidence="2" id="KW-0274">FAD</keyword>
<dbReference type="Proteomes" id="UP001165079">
    <property type="component" value="Unassembled WGS sequence"/>
</dbReference>
<keyword evidence="1" id="KW-0285">Flavoprotein</keyword>